<keyword evidence="6" id="KW-1185">Reference proteome</keyword>
<dbReference type="SUPFAM" id="SSF56801">
    <property type="entry name" value="Acetyl-CoA synthetase-like"/>
    <property type="match status" value="1"/>
</dbReference>
<dbReference type="RefSeq" id="WP_170313138.1">
    <property type="nucleotide sequence ID" value="NZ_AP022620.1"/>
</dbReference>
<dbReference type="EMBL" id="AP022620">
    <property type="protein sequence ID" value="BBZ78400.1"/>
    <property type="molecule type" value="Genomic_DNA"/>
</dbReference>
<evidence type="ECO:0000259" key="3">
    <source>
        <dbReference type="Pfam" id="PF00501"/>
    </source>
</evidence>
<dbReference type="GO" id="GO:0006631">
    <property type="term" value="P:fatty acid metabolic process"/>
    <property type="evidence" value="ECO:0007669"/>
    <property type="project" value="TreeGrafter"/>
</dbReference>
<feature type="domain" description="AMP-dependent synthetase/ligase" evidence="3">
    <location>
        <begin position="36"/>
        <end position="383"/>
    </location>
</feature>
<dbReference type="PANTHER" id="PTHR43201:SF5">
    <property type="entry name" value="MEDIUM-CHAIN ACYL-COA LIGASE ACSF2, MITOCHONDRIAL"/>
    <property type="match status" value="1"/>
</dbReference>
<dbReference type="InterPro" id="IPR045851">
    <property type="entry name" value="AMP-bd_C_sf"/>
</dbReference>
<dbReference type="AlphaFoldDB" id="A0A6N4W8Q8"/>
<dbReference type="InterPro" id="IPR042099">
    <property type="entry name" value="ANL_N_sf"/>
</dbReference>
<dbReference type="InterPro" id="IPR025110">
    <property type="entry name" value="AMP-bd_C"/>
</dbReference>
<reference evidence="5 6" key="1">
    <citation type="journal article" date="2019" name="Emerg. Microbes Infect.">
        <title>Comprehensive subspecies identification of 175 nontuberculous mycobacteria species based on 7547 genomic profiles.</title>
        <authorList>
            <person name="Matsumoto Y."/>
            <person name="Kinjo T."/>
            <person name="Motooka D."/>
            <person name="Nabeya D."/>
            <person name="Jung N."/>
            <person name="Uechi K."/>
            <person name="Horii T."/>
            <person name="Iida T."/>
            <person name="Fujita J."/>
            <person name="Nakamura S."/>
        </authorList>
    </citation>
    <scope>NUCLEOTIDE SEQUENCE [LARGE SCALE GENOMIC DNA]</scope>
    <source>
        <strain evidence="5 6">JCM 30275</strain>
    </source>
</reference>
<evidence type="ECO:0000256" key="1">
    <source>
        <dbReference type="ARBA" id="ARBA00006432"/>
    </source>
</evidence>
<comment type="similarity">
    <text evidence="1">Belongs to the ATP-dependent AMP-binding enzyme family.</text>
</comment>
<dbReference type="KEGG" id="many:MANY_37370"/>
<dbReference type="Pfam" id="PF00501">
    <property type="entry name" value="AMP-binding"/>
    <property type="match status" value="1"/>
</dbReference>
<dbReference type="Gene3D" id="3.40.50.12780">
    <property type="entry name" value="N-terminal domain of ligase-like"/>
    <property type="match status" value="1"/>
</dbReference>
<dbReference type="InterPro" id="IPR000873">
    <property type="entry name" value="AMP-dep_synth/lig_dom"/>
</dbReference>
<dbReference type="Proteomes" id="UP000467249">
    <property type="component" value="Chromosome"/>
</dbReference>
<dbReference type="InterPro" id="IPR020845">
    <property type="entry name" value="AMP-binding_CS"/>
</dbReference>
<evidence type="ECO:0000259" key="4">
    <source>
        <dbReference type="Pfam" id="PF13193"/>
    </source>
</evidence>
<dbReference type="Gene3D" id="3.30.300.30">
    <property type="match status" value="1"/>
</dbReference>
<evidence type="ECO:0000313" key="6">
    <source>
        <dbReference type="Proteomes" id="UP000467249"/>
    </source>
</evidence>
<dbReference type="GO" id="GO:0031956">
    <property type="term" value="F:medium-chain fatty acid-CoA ligase activity"/>
    <property type="evidence" value="ECO:0007669"/>
    <property type="project" value="TreeGrafter"/>
</dbReference>
<gene>
    <name evidence="5" type="ORF">MANY_37370</name>
</gene>
<accession>A0A6N4W8Q8</accession>
<name>A0A6N4W8Q8_9MYCO</name>
<sequence>MQSPWGEDVEAGHYAGHPGLIYPQRPRTFADLFFGCQRWADRSFLVQGERRISFGEFFAAVGAARDTLGALGVTPGRRVVLVGYNSPDWVLALWGIWALGAVPVLGNRWWSPREAEHSITLVDPVAVITDDVSVPTTLPVLDIAELRSCFGGFNDSPPVLPGPADEDDPAAVLFTSGSSGLPKGVELSFRSIAGNQQNVLVRSRQLPQLLNVQAPQQVNLVCTPLFHVGALATLLGQVITGGRIVLNSGRFDPGQVLALIEAEGVQRWGGVPTMAVRLLEHPDFDSYDLSSLRAFPLGGAAVSPVLLERMARKLPQLQARGLANTWGMTEGAGFFTVAGGSDLAKYPGSVGPPYPTVELAIADPDDDGVGEVLVRSPTVMLGYVGMDSSPVDSDGWLHTGDLGHLNDEGYLFIDGRSKDMVIRGGENISCPLVEEALLSHPDVVEAAAIGLPHPDLGEELAAVVVHRRGDRAPSEHELAEHLRGIVAYFAVPSRWVIRDAPLPTVAGEKVDKKKLAADFC</sequence>
<dbReference type="PANTHER" id="PTHR43201">
    <property type="entry name" value="ACYL-COA SYNTHETASE"/>
    <property type="match status" value="1"/>
</dbReference>
<dbReference type="Pfam" id="PF13193">
    <property type="entry name" value="AMP-binding_C"/>
    <property type="match status" value="1"/>
</dbReference>
<organism evidence="5 6">
    <name type="scientific">Mycolicibacterium anyangense</name>
    <dbReference type="NCBI Taxonomy" id="1431246"/>
    <lineage>
        <taxon>Bacteria</taxon>
        <taxon>Bacillati</taxon>
        <taxon>Actinomycetota</taxon>
        <taxon>Actinomycetes</taxon>
        <taxon>Mycobacteriales</taxon>
        <taxon>Mycobacteriaceae</taxon>
        <taxon>Mycolicibacterium</taxon>
    </lineage>
</organism>
<protein>
    <submittedName>
        <fullName evidence="5">Fatty acid--CoA ligase</fullName>
    </submittedName>
</protein>
<dbReference type="PROSITE" id="PS00455">
    <property type="entry name" value="AMP_BINDING"/>
    <property type="match status" value="1"/>
</dbReference>
<evidence type="ECO:0000313" key="5">
    <source>
        <dbReference type="EMBL" id="BBZ78400.1"/>
    </source>
</evidence>
<keyword evidence="2 5" id="KW-0436">Ligase</keyword>
<proteinExistence type="inferred from homology"/>
<evidence type="ECO:0000256" key="2">
    <source>
        <dbReference type="ARBA" id="ARBA00022598"/>
    </source>
</evidence>
<feature type="domain" description="AMP-binding enzyme C-terminal" evidence="4">
    <location>
        <begin position="433"/>
        <end position="503"/>
    </location>
</feature>